<evidence type="ECO:0000313" key="1">
    <source>
        <dbReference type="EMBL" id="RHE09603.1"/>
    </source>
</evidence>
<dbReference type="RefSeq" id="WP_118045911.1">
    <property type="nucleotide sequence ID" value="NZ_QSJW01000014.1"/>
</dbReference>
<proteinExistence type="predicted"/>
<name>A0A414I3T0_9FIRM</name>
<sequence>MNKSKKQPVCCIPDLESMKGFTIDKVKEKGQNAVMKLVNHHAGAIIKVYVDPVLFGTELVKYTECGNE</sequence>
<accession>A0A414I3T0</accession>
<reference evidence="1 2" key="1">
    <citation type="submission" date="2018-08" db="EMBL/GenBank/DDBJ databases">
        <title>A genome reference for cultivated species of the human gut microbiota.</title>
        <authorList>
            <person name="Zou Y."/>
            <person name="Xue W."/>
            <person name="Luo G."/>
        </authorList>
    </citation>
    <scope>NUCLEOTIDE SEQUENCE [LARGE SCALE GENOMIC DNA]</scope>
    <source>
        <strain evidence="1 2">AM29-25AC</strain>
    </source>
</reference>
<dbReference type="Proteomes" id="UP000284644">
    <property type="component" value="Unassembled WGS sequence"/>
</dbReference>
<dbReference type="AlphaFoldDB" id="A0A414I3T0"/>
<protein>
    <submittedName>
        <fullName evidence="1">Uncharacterized protein</fullName>
    </submittedName>
</protein>
<evidence type="ECO:0000313" key="2">
    <source>
        <dbReference type="Proteomes" id="UP000284644"/>
    </source>
</evidence>
<dbReference type="EMBL" id="QSJW01000014">
    <property type="protein sequence ID" value="RHE09603.1"/>
    <property type="molecule type" value="Genomic_DNA"/>
</dbReference>
<organism evidence="1 2">
    <name type="scientific">Blautia obeum</name>
    <dbReference type="NCBI Taxonomy" id="40520"/>
    <lineage>
        <taxon>Bacteria</taxon>
        <taxon>Bacillati</taxon>
        <taxon>Bacillota</taxon>
        <taxon>Clostridia</taxon>
        <taxon>Lachnospirales</taxon>
        <taxon>Lachnospiraceae</taxon>
        <taxon>Blautia</taxon>
    </lineage>
</organism>
<comment type="caution">
    <text evidence="1">The sequence shown here is derived from an EMBL/GenBank/DDBJ whole genome shotgun (WGS) entry which is preliminary data.</text>
</comment>
<gene>
    <name evidence="1" type="ORF">DW767_16995</name>
</gene>